<sequence length="291" mass="29855">MVLSYNFCGRCDNCTAGLPMHCRHFMGLNFTGARGDGTTPLNDDAGPVLGAFFGQSSWSTFAVATQRCCVKVGPELPLALLGPLGCGIQTGAGAVLNTLKPAPGSSIAVFGVGSVGLAAVLAAVAAGCSPIIVVDIDDSALSKARQLGATHIVNSSSSDPVGLIRDLTGGRGVQYTVDCIALPVVARAAIESLQAPGTCASVGFQGPSNNITVNQGHLLFGRTVIGVIEGDAVAAMLIPRLLKMYREGRFPFDRIIDTFAFADINEAIAAVRRGATTKAVLTYSPNDGSDA</sequence>
<dbReference type="Gene3D" id="3.40.50.720">
    <property type="entry name" value="NAD(P)-binding Rossmann-like Domain"/>
    <property type="match status" value="1"/>
</dbReference>
<dbReference type="InterPro" id="IPR036291">
    <property type="entry name" value="NAD(P)-bd_dom_sf"/>
</dbReference>
<dbReference type="Gene3D" id="3.90.180.10">
    <property type="entry name" value="Medium-chain alcohol dehydrogenases, catalytic domain"/>
    <property type="match status" value="1"/>
</dbReference>
<keyword evidence="3" id="KW-0479">Metal-binding</keyword>
<evidence type="ECO:0000313" key="8">
    <source>
        <dbReference type="Proteomes" id="UP000467130"/>
    </source>
</evidence>
<dbReference type="PANTHER" id="PTHR43880:SF12">
    <property type="entry name" value="ALCOHOL DEHYDROGENASE CLASS-3"/>
    <property type="match status" value="1"/>
</dbReference>
<dbReference type="KEGG" id="msto:MSTO_53170"/>
<comment type="similarity">
    <text evidence="2">Belongs to the zinc-containing alcohol dehydrogenase family.</text>
</comment>
<protein>
    <submittedName>
        <fullName evidence="7">Alcohol dehydrogenase</fullName>
    </submittedName>
</protein>
<evidence type="ECO:0000313" key="7">
    <source>
        <dbReference type="EMBL" id="BBY25112.1"/>
    </source>
</evidence>
<name>A0A7I7QFZ9_9MYCO</name>
<comment type="cofactor">
    <cofactor evidence="1">
        <name>Zn(2+)</name>
        <dbReference type="ChEBI" id="CHEBI:29105"/>
    </cofactor>
</comment>
<dbReference type="AlphaFoldDB" id="A0A7I7QFZ9"/>
<feature type="domain" description="Alcohol dehydrogenase-like C-terminal" evidence="6">
    <location>
        <begin position="115"/>
        <end position="231"/>
    </location>
</feature>
<dbReference type="EMBL" id="AP022587">
    <property type="protein sequence ID" value="BBY25112.1"/>
    <property type="molecule type" value="Genomic_DNA"/>
</dbReference>
<dbReference type="InterPro" id="IPR013149">
    <property type="entry name" value="ADH-like_C"/>
</dbReference>
<evidence type="ECO:0000256" key="5">
    <source>
        <dbReference type="ARBA" id="ARBA00023027"/>
    </source>
</evidence>
<dbReference type="GO" id="GO:0008270">
    <property type="term" value="F:zinc ion binding"/>
    <property type="evidence" value="ECO:0007669"/>
    <property type="project" value="TreeGrafter"/>
</dbReference>
<dbReference type="Pfam" id="PF00107">
    <property type="entry name" value="ADH_zinc_N"/>
    <property type="match status" value="1"/>
</dbReference>
<evidence type="ECO:0000256" key="1">
    <source>
        <dbReference type="ARBA" id="ARBA00001947"/>
    </source>
</evidence>
<dbReference type="SUPFAM" id="SSF51735">
    <property type="entry name" value="NAD(P)-binding Rossmann-fold domains"/>
    <property type="match status" value="1"/>
</dbReference>
<dbReference type="Proteomes" id="UP000467130">
    <property type="component" value="Chromosome"/>
</dbReference>
<dbReference type="GO" id="GO:0005829">
    <property type="term" value="C:cytosol"/>
    <property type="evidence" value="ECO:0007669"/>
    <property type="project" value="TreeGrafter"/>
</dbReference>
<proteinExistence type="inferred from homology"/>
<evidence type="ECO:0000256" key="4">
    <source>
        <dbReference type="ARBA" id="ARBA00022833"/>
    </source>
</evidence>
<accession>A0A7I7QFZ9</accession>
<dbReference type="SUPFAM" id="SSF50129">
    <property type="entry name" value="GroES-like"/>
    <property type="match status" value="1"/>
</dbReference>
<dbReference type="FunFam" id="3.40.50.720:FF:000003">
    <property type="entry name" value="S-(hydroxymethyl)glutathione dehydrogenase"/>
    <property type="match status" value="1"/>
</dbReference>
<organism evidence="7 8">
    <name type="scientific">Mycobacterium stomatepiae</name>
    <dbReference type="NCBI Taxonomy" id="470076"/>
    <lineage>
        <taxon>Bacteria</taxon>
        <taxon>Bacillati</taxon>
        <taxon>Actinomycetota</taxon>
        <taxon>Actinomycetes</taxon>
        <taxon>Mycobacteriales</taxon>
        <taxon>Mycobacteriaceae</taxon>
        <taxon>Mycobacterium</taxon>
        <taxon>Mycobacterium simiae complex</taxon>
    </lineage>
</organism>
<dbReference type="InterPro" id="IPR011032">
    <property type="entry name" value="GroES-like_sf"/>
</dbReference>
<keyword evidence="5" id="KW-0520">NAD</keyword>
<dbReference type="GO" id="GO:0051903">
    <property type="term" value="F:S-(hydroxymethyl)glutathione dehydrogenase [NAD(P)+] activity"/>
    <property type="evidence" value="ECO:0007669"/>
    <property type="project" value="TreeGrafter"/>
</dbReference>
<evidence type="ECO:0000256" key="3">
    <source>
        <dbReference type="ARBA" id="ARBA00022723"/>
    </source>
</evidence>
<reference evidence="7 8" key="1">
    <citation type="journal article" date="2019" name="Emerg. Microbes Infect.">
        <title>Comprehensive subspecies identification of 175 nontuberculous mycobacteria species based on 7547 genomic profiles.</title>
        <authorList>
            <person name="Matsumoto Y."/>
            <person name="Kinjo T."/>
            <person name="Motooka D."/>
            <person name="Nabeya D."/>
            <person name="Jung N."/>
            <person name="Uechi K."/>
            <person name="Horii T."/>
            <person name="Iida T."/>
            <person name="Fujita J."/>
            <person name="Nakamura S."/>
        </authorList>
    </citation>
    <scope>NUCLEOTIDE SEQUENCE [LARGE SCALE GENOMIC DNA]</scope>
    <source>
        <strain evidence="7 8">JCM 17783</strain>
    </source>
</reference>
<gene>
    <name evidence="7" type="ORF">MSTO_53170</name>
</gene>
<dbReference type="PANTHER" id="PTHR43880">
    <property type="entry name" value="ALCOHOL DEHYDROGENASE"/>
    <property type="match status" value="1"/>
</dbReference>
<dbReference type="GO" id="GO:0046294">
    <property type="term" value="P:formaldehyde catabolic process"/>
    <property type="evidence" value="ECO:0007669"/>
    <property type="project" value="TreeGrafter"/>
</dbReference>
<evidence type="ECO:0000259" key="6">
    <source>
        <dbReference type="Pfam" id="PF00107"/>
    </source>
</evidence>
<keyword evidence="8" id="KW-1185">Reference proteome</keyword>
<keyword evidence="4" id="KW-0862">Zinc</keyword>
<evidence type="ECO:0000256" key="2">
    <source>
        <dbReference type="ARBA" id="ARBA00008072"/>
    </source>
</evidence>